<dbReference type="OrthoDB" id="7130006at2759"/>
<dbReference type="SUPFAM" id="SSF53474">
    <property type="entry name" value="alpha/beta-Hydrolases"/>
    <property type="match status" value="1"/>
</dbReference>
<accession>A0A5C3M9D9</accession>
<dbReference type="InterPro" id="IPR000639">
    <property type="entry name" value="Epox_hydrolase-like"/>
</dbReference>
<evidence type="ECO:0000256" key="2">
    <source>
        <dbReference type="ARBA" id="ARBA00022797"/>
    </source>
</evidence>
<dbReference type="STRING" id="68775.A0A5C3M9D9"/>
<feature type="domain" description="Epoxide hydrolase N-terminal" evidence="4">
    <location>
        <begin position="34"/>
        <end position="144"/>
    </location>
</feature>
<keyword evidence="2" id="KW-0058">Aromatic hydrocarbons catabolism</keyword>
<evidence type="ECO:0000256" key="1">
    <source>
        <dbReference type="ARBA" id="ARBA00010088"/>
    </source>
</evidence>
<evidence type="ECO:0000313" key="6">
    <source>
        <dbReference type="Proteomes" id="UP000308652"/>
    </source>
</evidence>
<dbReference type="AlphaFoldDB" id="A0A5C3M9D9"/>
<reference evidence="5 6" key="1">
    <citation type="journal article" date="2019" name="Nat. Ecol. Evol.">
        <title>Megaphylogeny resolves global patterns of mushroom evolution.</title>
        <authorList>
            <person name="Varga T."/>
            <person name="Krizsan K."/>
            <person name="Foldi C."/>
            <person name="Dima B."/>
            <person name="Sanchez-Garcia M."/>
            <person name="Sanchez-Ramirez S."/>
            <person name="Szollosi G.J."/>
            <person name="Szarkandi J.G."/>
            <person name="Papp V."/>
            <person name="Albert L."/>
            <person name="Andreopoulos W."/>
            <person name="Angelini C."/>
            <person name="Antonin V."/>
            <person name="Barry K.W."/>
            <person name="Bougher N.L."/>
            <person name="Buchanan P."/>
            <person name="Buyck B."/>
            <person name="Bense V."/>
            <person name="Catcheside P."/>
            <person name="Chovatia M."/>
            <person name="Cooper J."/>
            <person name="Damon W."/>
            <person name="Desjardin D."/>
            <person name="Finy P."/>
            <person name="Geml J."/>
            <person name="Haridas S."/>
            <person name="Hughes K."/>
            <person name="Justo A."/>
            <person name="Karasinski D."/>
            <person name="Kautmanova I."/>
            <person name="Kiss B."/>
            <person name="Kocsube S."/>
            <person name="Kotiranta H."/>
            <person name="LaButti K.M."/>
            <person name="Lechner B.E."/>
            <person name="Liimatainen K."/>
            <person name="Lipzen A."/>
            <person name="Lukacs Z."/>
            <person name="Mihaltcheva S."/>
            <person name="Morgado L.N."/>
            <person name="Niskanen T."/>
            <person name="Noordeloos M.E."/>
            <person name="Ohm R.A."/>
            <person name="Ortiz-Santana B."/>
            <person name="Ovrebo C."/>
            <person name="Racz N."/>
            <person name="Riley R."/>
            <person name="Savchenko A."/>
            <person name="Shiryaev A."/>
            <person name="Soop K."/>
            <person name="Spirin V."/>
            <person name="Szebenyi C."/>
            <person name="Tomsovsky M."/>
            <person name="Tulloss R.E."/>
            <person name="Uehling J."/>
            <person name="Grigoriev I.V."/>
            <person name="Vagvolgyi C."/>
            <person name="Papp T."/>
            <person name="Martin F.M."/>
            <person name="Miettinen O."/>
            <person name="Hibbett D.S."/>
            <person name="Nagy L.G."/>
        </authorList>
    </citation>
    <scope>NUCLEOTIDE SEQUENCE [LARGE SCALE GENOMIC DNA]</scope>
    <source>
        <strain evidence="5 6">CBS 166.37</strain>
    </source>
</reference>
<proteinExistence type="inferred from homology"/>
<comment type="similarity">
    <text evidence="1">Belongs to the peptidase S33 family.</text>
</comment>
<dbReference type="Pfam" id="PF06441">
    <property type="entry name" value="EHN"/>
    <property type="match status" value="1"/>
</dbReference>
<dbReference type="PIRSF" id="PIRSF001112">
    <property type="entry name" value="Epoxide_hydrolase"/>
    <property type="match status" value="1"/>
</dbReference>
<dbReference type="PANTHER" id="PTHR21661:SF35">
    <property type="entry name" value="EPOXIDE HYDROLASE"/>
    <property type="match status" value="1"/>
</dbReference>
<dbReference type="GO" id="GO:0004301">
    <property type="term" value="F:epoxide hydrolase activity"/>
    <property type="evidence" value="ECO:0007669"/>
    <property type="project" value="TreeGrafter"/>
</dbReference>
<dbReference type="PRINTS" id="PR00412">
    <property type="entry name" value="EPOXHYDRLASE"/>
</dbReference>
<protein>
    <submittedName>
        <fullName evidence="5">Alpha/Beta hydrolase protein</fullName>
    </submittedName>
</protein>
<keyword evidence="3 5" id="KW-0378">Hydrolase</keyword>
<dbReference type="Proteomes" id="UP000308652">
    <property type="component" value="Unassembled WGS sequence"/>
</dbReference>
<evidence type="ECO:0000256" key="3">
    <source>
        <dbReference type="ARBA" id="ARBA00022801"/>
    </source>
</evidence>
<dbReference type="GO" id="GO:0097176">
    <property type="term" value="P:epoxide metabolic process"/>
    <property type="evidence" value="ECO:0007669"/>
    <property type="project" value="TreeGrafter"/>
</dbReference>
<dbReference type="InterPro" id="IPR029058">
    <property type="entry name" value="AB_hydrolase_fold"/>
</dbReference>
<gene>
    <name evidence="5" type="ORF">BDQ12DRAFT_679469</name>
</gene>
<dbReference type="PANTHER" id="PTHR21661">
    <property type="entry name" value="EPOXIDE HYDROLASE 1-RELATED"/>
    <property type="match status" value="1"/>
</dbReference>
<dbReference type="InterPro" id="IPR016292">
    <property type="entry name" value="Epoxide_hydrolase"/>
</dbReference>
<name>A0A5C3M9D9_9AGAR</name>
<keyword evidence="6" id="KW-1185">Reference proteome</keyword>
<organism evidence="5 6">
    <name type="scientific">Crucibulum laeve</name>
    <dbReference type="NCBI Taxonomy" id="68775"/>
    <lineage>
        <taxon>Eukaryota</taxon>
        <taxon>Fungi</taxon>
        <taxon>Dikarya</taxon>
        <taxon>Basidiomycota</taxon>
        <taxon>Agaricomycotina</taxon>
        <taxon>Agaricomycetes</taxon>
        <taxon>Agaricomycetidae</taxon>
        <taxon>Agaricales</taxon>
        <taxon>Agaricineae</taxon>
        <taxon>Nidulariaceae</taxon>
        <taxon>Crucibulum</taxon>
    </lineage>
</organism>
<dbReference type="InterPro" id="IPR010497">
    <property type="entry name" value="Epoxide_hydro_N"/>
</dbReference>
<dbReference type="Gene3D" id="3.40.50.1820">
    <property type="entry name" value="alpha/beta hydrolase"/>
    <property type="match status" value="1"/>
</dbReference>
<dbReference type="EMBL" id="ML213596">
    <property type="protein sequence ID" value="TFK40468.1"/>
    <property type="molecule type" value="Genomic_DNA"/>
</dbReference>
<evidence type="ECO:0000313" key="5">
    <source>
        <dbReference type="EMBL" id="TFK40468.1"/>
    </source>
</evidence>
<evidence type="ECO:0000259" key="4">
    <source>
        <dbReference type="Pfam" id="PF06441"/>
    </source>
</evidence>
<sequence>MRCFWNMTRISELIPVQNSFSHTSTLATMAPQETPFQIAIPAEQIALLRKKLELTVLPDELEDAGREYGASLSDIRRLVTRWKDGYDWRKHEAQLNTELPQFTTDIEIDGFGTLNVHYVHKRSDVVDAIPLLFVHGWPGSFLEVRHILPLLTESSPKHPSFHVVAFSLPGYGFSEAPKKKGFELTQYAELGNKLMTALGYNEYVTQDGCWGHLVSEYYHPNNRCKLRGEHSNAWHTNAPMAPPPHPISRPLLFLNHLIFGYTPKEKAGFERSLWFRNKGNGYYHEQSTQPQTLGYGLTDSPVGLLAWIYEKLVNWTDDYPWDDDEVLTWISIYWFSRAGPAASVRIYFEVNKAYPNLLEGATSKTTIPMGYSYFPKEIVKLPKRWLRAPNLVFESDHTSGGHFAAHEKPKELVDDLRKMFGKGGPAFGVVHGRSGYDPQSRL</sequence>